<reference evidence="6" key="1">
    <citation type="journal article" date="2019" name="Int. J. Syst. Evol. Microbiol.">
        <title>The Global Catalogue of Microorganisms (GCM) 10K type strain sequencing project: providing services to taxonomists for standard genome sequencing and annotation.</title>
        <authorList>
            <consortium name="The Broad Institute Genomics Platform"/>
            <consortium name="The Broad Institute Genome Sequencing Center for Infectious Disease"/>
            <person name="Wu L."/>
            <person name="Ma J."/>
        </authorList>
    </citation>
    <scope>NUCLEOTIDE SEQUENCE [LARGE SCALE GENOMIC DNA]</scope>
    <source>
        <strain evidence="6">JCM 18956</strain>
    </source>
</reference>
<feature type="compositionally biased region" description="Low complexity" evidence="3">
    <location>
        <begin position="28"/>
        <end position="42"/>
    </location>
</feature>
<dbReference type="InterPro" id="IPR012347">
    <property type="entry name" value="Ferritin-like"/>
</dbReference>
<evidence type="ECO:0000259" key="4">
    <source>
        <dbReference type="Pfam" id="PF00210"/>
    </source>
</evidence>
<dbReference type="EMBL" id="BAABLM010000002">
    <property type="protein sequence ID" value="GAA4670034.1"/>
    <property type="molecule type" value="Genomic_DNA"/>
</dbReference>
<evidence type="ECO:0000313" key="5">
    <source>
        <dbReference type="EMBL" id="GAA4670034.1"/>
    </source>
</evidence>
<dbReference type="PRINTS" id="PR01346">
    <property type="entry name" value="HELNAPAPROT"/>
</dbReference>
<sequence length="192" mass="20294">MLAEFSQTSSVGFTKAENRKGKDHDMSDVTASSVSTTPVTSSADPDVAAATAQFLTPIVTNLTALAVNGKQAHWHVRGISFIAVHELLDDVVDHAQEYADLAAERIVALGLPVDGRLETVASTTTNPPLKAGFQQIDATIAGIVAQIDSARASVQTAIDELGEIDASSQDVAIEIARGLDKDRWFLTAHVSQ</sequence>
<feature type="domain" description="Ferritin/DPS" evidence="4">
    <location>
        <begin position="58"/>
        <end position="191"/>
    </location>
</feature>
<gene>
    <name evidence="5" type="ORF">GCM10025780_11720</name>
</gene>
<organism evidence="5 6">
    <name type="scientific">Frondihabitans cladoniiphilus</name>
    <dbReference type="NCBI Taxonomy" id="715785"/>
    <lineage>
        <taxon>Bacteria</taxon>
        <taxon>Bacillati</taxon>
        <taxon>Actinomycetota</taxon>
        <taxon>Actinomycetes</taxon>
        <taxon>Micrococcales</taxon>
        <taxon>Microbacteriaceae</taxon>
        <taxon>Frondihabitans</taxon>
    </lineage>
</organism>
<dbReference type="SUPFAM" id="SSF47240">
    <property type="entry name" value="Ferritin-like"/>
    <property type="match status" value="1"/>
</dbReference>
<feature type="compositionally biased region" description="Polar residues" evidence="3">
    <location>
        <begin position="1"/>
        <end position="12"/>
    </location>
</feature>
<keyword evidence="6" id="KW-1185">Reference proteome</keyword>
<dbReference type="Pfam" id="PF00210">
    <property type="entry name" value="Ferritin"/>
    <property type="match status" value="1"/>
</dbReference>
<dbReference type="Proteomes" id="UP001501295">
    <property type="component" value="Unassembled WGS sequence"/>
</dbReference>
<feature type="region of interest" description="Disordered" evidence="3">
    <location>
        <begin position="1"/>
        <end position="42"/>
    </location>
</feature>
<dbReference type="PANTHER" id="PTHR42932">
    <property type="entry name" value="GENERAL STRESS PROTEIN 20U"/>
    <property type="match status" value="1"/>
</dbReference>
<evidence type="ECO:0000313" key="6">
    <source>
        <dbReference type="Proteomes" id="UP001501295"/>
    </source>
</evidence>
<accession>A0ABP8VU14</accession>
<comment type="caution">
    <text evidence="5">The sequence shown here is derived from an EMBL/GenBank/DDBJ whole genome shotgun (WGS) entry which is preliminary data.</text>
</comment>
<dbReference type="PROSITE" id="PS00818">
    <property type="entry name" value="DPS_1"/>
    <property type="match status" value="1"/>
</dbReference>
<feature type="compositionally biased region" description="Basic and acidic residues" evidence="3">
    <location>
        <begin position="16"/>
        <end position="27"/>
    </location>
</feature>
<comment type="similarity">
    <text evidence="1 2">Belongs to the Dps family.</text>
</comment>
<dbReference type="Gene3D" id="1.20.1260.10">
    <property type="match status" value="1"/>
</dbReference>
<name>A0ABP8VU14_9MICO</name>
<dbReference type="InterPro" id="IPR008331">
    <property type="entry name" value="Ferritin_DPS_dom"/>
</dbReference>
<dbReference type="InterPro" id="IPR009078">
    <property type="entry name" value="Ferritin-like_SF"/>
</dbReference>
<dbReference type="CDD" id="cd01043">
    <property type="entry name" value="DPS"/>
    <property type="match status" value="1"/>
</dbReference>
<protein>
    <recommendedName>
        <fullName evidence="4">Ferritin/DPS domain-containing protein</fullName>
    </recommendedName>
</protein>
<dbReference type="PANTHER" id="PTHR42932:SF2">
    <property type="entry name" value="DNA PROTECTION DURING STARVATION PROTEIN 1"/>
    <property type="match status" value="1"/>
</dbReference>
<dbReference type="InterPro" id="IPR023188">
    <property type="entry name" value="DPS_DNA-bd_CS"/>
</dbReference>
<proteinExistence type="inferred from homology"/>
<evidence type="ECO:0000256" key="1">
    <source>
        <dbReference type="ARBA" id="ARBA00009497"/>
    </source>
</evidence>
<evidence type="ECO:0000256" key="2">
    <source>
        <dbReference type="RuleBase" id="RU003875"/>
    </source>
</evidence>
<evidence type="ECO:0000256" key="3">
    <source>
        <dbReference type="SAM" id="MobiDB-lite"/>
    </source>
</evidence>
<dbReference type="InterPro" id="IPR002177">
    <property type="entry name" value="DPS_DNA-bd"/>
</dbReference>